<dbReference type="Pfam" id="PF00069">
    <property type="entry name" value="Pkinase"/>
    <property type="match status" value="1"/>
</dbReference>
<dbReference type="Proteomes" id="UP000521943">
    <property type="component" value="Unassembled WGS sequence"/>
</dbReference>
<organism evidence="7 8">
    <name type="scientific">Ephemerocybe angulata</name>
    <dbReference type="NCBI Taxonomy" id="980116"/>
    <lineage>
        <taxon>Eukaryota</taxon>
        <taxon>Fungi</taxon>
        <taxon>Dikarya</taxon>
        <taxon>Basidiomycota</taxon>
        <taxon>Agaricomycotina</taxon>
        <taxon>Agaricomycetes</taxon>
        <taxon>Agaricomycetidae</taxon>
        <taxon>Agaricales</taxon>
        <taxon>Agaricineae</taxon>
        <taxon>Psathyrellaceae</taxon>
        <taxon>Ephemerocybe</taxon>
    </lineage>
</organism>
<evidence type="ECO:0000256" key="5">
    <source>
        <dbReference type="SAM" id="MobiDB-lite"/>
    </source>
</evidence>
<dbReference type="PANTHER" id="PTHR48012:SF27">
    <property type="entry name" value="SERINE_THREONINE-PROTEIN KINASE SID1"/>
    <property type="match status" value="1"/>
</dbReference>
<dbReference type="PANTHER" id="PTHR48012">
    <property type="entry name" value="STERILE20-LIKE KINASE, ISOFORM B-RELATED"/>
    <property type="match status" value="1"/>
</dbReference>
<sequence>MPKSVTRSPPPSPKAERQRPRDPYPIPSNNPASQYTLLEKLGTGSFGVVYKAIHNDTKQIVAIKQIDLEDSDDDISEIQQEIASLAQCDSEYVTKYYGSFVVAYKLWIVMEYLAGGSCLDLLKAGVFSEGHIAVICRELLLGLDYLHTEGTIHRDIKAAKLKLADFGGYDSKADMWSLGITAIEMANGEPPLAEYHPMRVLFLIPKAKATERPSASELLQHRFIRKLIERHQEWRAKTPQKGHRDHGTVKNTTWDGNDSMRSDWNFDTVKSISAMGTFRGSARDLLMPPGMIPEEDDFDDTDDDPLTSSGIGSNSHAAHSTVIIKAPLPPPLDLDPAALEDDAPKGAPPAYSNGSIRNTRRASYSARVSTDGKGTVLNEADLGTGIDTIRPVKKVDAAGSLRLSNDFVGSMRKEASNASYGSHKRAGSEGARAGKAMVEEVVLPVLKKAIRDDIDAREIESLSMLMRGFDELKEANSELAYNVILDILQGINDNNAVKRHVQTSRGLFPHKRITRKSEMTSKGLVVTEELEDVSGLPATSSGGDSSPTGTTPPEDPPSPRKSPIAELLYMRWLEGLRLKWPSIMSAS</sequence>
<dbReference type="GO" id="GO:0005737">
    <property type="term" value="C:cytoplasm"/>
    <property type="evidence" value="ECO:0007669"/>
    <property type="project" value="TreeGrafter"/>
</dbReference>
<keyword evidence="7" id="KW-0418">Kinase</keyword>
<evidence type="ECO:0000313" key="7">
    <source>
        <dbReference type="EMBL" id="KAF6762109.1"/>
    </source>
</evidence>
<keyword evidence="2 4" id="KW-0547">Nucleotide-binding</keyword>
<gene>
    <name evidence="7" type="ORF">DFP72DRAFT_878002</name>
</gene>
<dbReference type="GO" id="GO:0005524">
    <property type="term" value="F:ATP binding"/>
    <property type="evidence" value="ECO:0007669"/>
    <property type="project" value="UniProtKB-UniRule"/>
</dbReference>
<feature type="binding site" evidence="4">
    <location>
        <position position="64"/>
    </location>
    <ligand>
        <name>ATP</name>
        <dbReference type="ChEBI" id="CHEBI:30616"/>
    </ligand>
</feature>
<feature type="region of interest" description="Disordered" evidence="5">
    <location>
        <begin position="235"/>
        <end position="257"/>
    </location>
</feature>
<dbReference type="Gene3D" id="1.10.510.10">
    <property type="entry name" value="Transferase(Phosphotransferase) domain 1"/>
    <property type="match status" value="2"/>
</dbReference>
<protein>
    <recommendedName>
        <fullName evidence="1">non-specific serine/threonine protein kinase</fullName>
        <ecNumber evidence="1">2.7.11.1</ecNumber>
    </recommendedName>
</protein>
<evidence type="ECO:0000256" key="3">
    <source>
        <dbReference type="ARBA" id="ARBA00022840"/>
    </source>
</evidence>
<dbReference type="EC" id="2.7.11.1" evidence="1"/>
<dbReference type="PROSITE" id="PS00107">
    <property type="entry name" value="PROTEIN_KINASE_ATP"/>
    <property type="match status" value="1"/>
</dbReference>
<evidence type="ECO:0000256" key="4">
    <source>
        <dbReference type="PROSITE-ProRule" id="PRU10141"/>
    </source>
</evidence>
<dbReference type="EMBL" id="JACGCI010000008">
    <property type="protein sequence ID" value="KAF6762109.1"/>
    <property type="molecule type" value="Genomic_DNA"/>
</dbReference>
<feature type="region of interest" description="Disordered" evidence="5">
    <location>
        <begin position="333"/>
        <end position="367"/>
    </location>
</feature>
<name>A0A8H6MDR1_9AGAR</name>
<proteinExistence type="predicted"/>
<comment type="caution">
    <text evidence="7">The sequence shown here is derived from an EMBL/GenBank/DDBJ whole genome shotgun (WGS) entry which is preliminary data.</text>
</comment>
<reference evidence="7 8" key="1">
    <citation type="submission" date="2020-07" db="EMBL/GenBank/DDBJ databases">
        <title>Comparative genomics of pyrophilous fungi reveals a link between fire events and developmental genes.</title>
        <authorList>
            <consortium name="DOE Joint Genome Institute"/>
            <person name="Steindorff A.S."/>
            <person name="Carver A."/>
            <person name="Calhoun S."/>
            <person name="Stillman K."/>
            <person name="Liu H."/>
            <person name="Lipzen A."/>
            <person name="Pangilinan J."/>
            <person name="Labutti K."/>
            <person name="Bruns T.D."/>
            <person name="Grigoriev I.V."/>
        </authorList>
    </citation>
    <scope>NUCLEOTIDE SEQUENCE [LARGE SCALE GENOMIC DNA]</scope>
    <source>
        <strain evidence="7 8">CBS 144469</strain>
    </source>
</reference>
<feature type="region of interest" description="Disordered" evidence="5">
    <location>
        <begin position="530"/>
        <end position="563"/>
    </location>
</feature>
<feature type="domain" description="Protein kinase" evidence="6">
    <location>
        <begin position="35"/>
        <end position="249"/>
    </location>
</feature>
<dbReference type="InterPro" id="IPR011009">
    <property type="entry name" value="Kinase-like_dom_sf"/>
</dbReference>
<feature type="region of interest" description="Disordered" evidence="5">
    <location>
        <begin position="1"/>
        <end position="29"/>
    </location>
</feature>
<dbReference type="InterPro" id="IPR000719">
    <property type="entry name" value="Prot_kinase_dom"/>
</dbReference>
<feature type="compositionally biased region" description="Acidic residues" evidence="5">
    <location>
        <begin position="293"/>
        <end position="305"/>
    </location>
</feature>
<dbReference type="InterPro" id="IPR017441">
    <property type="entry name" value="Protein_kinase_ATP_BS"/>
</dbReference>
<dbReference type="Gene3D" id="3.30.200.20">
    <property type="entry name" value="Phosphorylase Kinase, domain 1"/>
    <property type="match status" value="1"/>
</dbReference>
<feature type="compositionally biased region" description="Low complexity" evidence="5">
    <location>
        <begin position="537"/>
        <end position="552"/>
    </location>
</feature>
<dbReference type="AlphaFoldDB" id="A0A8H6MDR1"/>
<feature type="compositionally biased region" description="Polar residues" evidence="5">
    <location>
        <begin position="306"/>
        <end position="318"/>
    </location>
</feature>
<dbReference type="SUPFAM" id="SSF56112">
    <property type="entry name" value="Protein kinase-like (PK-like)"/>
    <property type="match status" value="1"/>
</dbReference>
<accession>A0A8H6MDR1</accession>
<dbReference type="InterPro" id="IPR050629">
    <property type="entry name" value="STE20/SPS1-PAK"/>
</dbReference>
<evidence type="ECO:0000259" key="6">
    <source>
        <dbReference type="PROSITE" id="PS50011"/>
    </source>
</evidence>
<evidence type="ECO:0000256" key="1">
    <source>
        <dbReference type="ARBA" id="ARBA00012513"/>
    </source>
</evidence>
<keyword evidence="8" id="KW-1185">Reference proteome</keyword>
<keyword evidence="7" id="KW-0808">Transferase</keyword>
<dbReference type="OrthoDB" id="248923at2759"/>
<feature type="region of interest" description="Disordered" evidence="5">
    <location>
        <begin position="284"/>
        <end position="318"/>
    </location>
</feature>
<dbReference type="GO" id="GO:0004674">
    <property type="term" value="F:protein serine/threonine kinase activity"/>
    <property type="evidence" value="ECO:0007669"/>
    <property type="project" value="UniProtKB-KW"/>
</dbReference>
<evidence type="ECO:0000256" key="2">
    <source>
        <dbReference type="ARBA" id="ARBA00022741"/>
    </source>
</evidence>
<dbReference type="PROSITE" id="PS50011">
    <property type="entry name" value="PROTEIN_KINASE_DOM"/>
    <property type="match status" value="1"/>
</dbReference>
<evidence type="ECO:0000313" key="8">
    <source>
        <dbReference type="Proteomes" id="UP000521943"/>
    </source>
</evidence>
<keyword evidence="3 4" id="KW-0067">ATP-binding</keyword>